<evidence type="ECO:0000313" key="3">
    <source>
        <dbReference type="Proteomes" id="UP000176998"/>
    </source>
</evidence>
<keyword evidence="3" id="KW-1185">Reference proteome</keyword>
<dbReference type="EMBL" id="MJBS01000311">
    <property type="protein sequence ID" value="OHE90221.1"/>
    <property type="molecule type" value="Genomic_DNA"/>
</dbReference>
<dbReference type="STRING" id="1209926.A0A1G4AM66"/>
<dbReference type="GeneID" id="34567603"/>
<dbReference type="OrthoDB" id="6077919at2759"/>
<dbReference type="Proteomes" id="UP000176998">
    <property type="component" value="Unassembled WGS sequence"/>
</dbReference>
<evidence type="ECO:0000313" key="2">
    <source>
        <dbReference type="EMBL" id="OHE90221.1"/>
    </source>
</evidence>
<accession>A0A1G4AM66</accession>
<keyword evidence="1" id="KW-0472">Membrane</keyword>
<feature type="transmembrane region" description="Helical" evidence="1">
    <location>
        <begin position="62"/>
        <end position="82"/>
    </location>
</feature>
<proteinExistence type="predicted"/>
<sequence length="144" mass="16874">SNNCGRNAFHDQARSNPRCTLDRRGWRHACHTRCPQTTVLTERISCIFPHVLLRLCLTSLLLFYYPIIPVMHFACATCLQTWPSWRSRDQHMATKSHRAPEFECDTYERYCTSQQAINQHMTALNHWADSSSEEPELLQLRLLL</sequence>
<evidence type="ECO:0000256" key="1">
    <source>
        <dbReference type="SAM" id="Phobius"/>
    </source>
</evidence>
<dbReference type="AlphaFoldDB" id="A0A1G4AM66"/>
<dbReference type="RefSeq" id="XP_022467399.1">
    <property type="nucleotide sequence ID" value="XM_022626093.1"/>
</dbReference>
<name>A0A1G4AM66_9PEZI</name>
<comment type="caution">
    <text evidence="2">The sequence shown here is derived from an EMBL/GenBank/DDBJ whole genome shotgun (WGS) entry which is preliminary data.</text>
</comment>
<gene>
    <name evidence="2" type="ORF">CORC01_14487</name>
</gene>
<protein>
    <submittedName>
        <fullName evidence="2">Uncharacterized protein</fullName>
    </submittedName>
</protein>
<reference evidence="2 3" key="1">
    <citation type="submission" date="2016-09" db="EMBL/GenBank/DDBJ databases">
        <authorList>
            <person name="Capua I."/>
            <person name="De Benedictis P."/>
            <person name="Joannis T."/>
            <person name="Lombin L.H."/>
            <person name="Cattoli G."/>
        </authorList>
    </citation>
    <scope>NUCLEOTIDE SEQUENCE [LARGE SCALE GENOMIC DNA]</scope>
    <source>
        <strain evidence="2 3">IMI 309357</strain>
    </source>
</reference>
<feature type="non-terminal residue" evidence="2">
    <location>
        <position position="1"/>
    </location>
</feature>
<organism evidence="2 3">
    <name type="scientific">Colletotrichum orchidophilum</name>
    <dbReference type="NCBI Taxonomy" id="1209926"/>
    <lineage>
        <taxon>Eukaryota</taxon>
        <taxon>Fungi</taxon>
        <taxon>Dikarya</taxon>
        <taxon>Ascomycota</taxon>
        <taxon>Pezizomycotina</taxon>
        <taxon>Sordariomycetes</taxon>
        <taxon>Hypocreomycetidae</taxon>
        <taxon>Glomerellales</taxon>
        <taxon>Glomerellaceae</taxon>
        <taxon>Colletotrichum</taxon>
    </lineage>
</organism>
<keyword evidence="1" id="KW-1133">Transmembrane helix</keyword>
<keyword evidence="1" id="KW-0812">Transmembrane</keyword>